<name>A0A0E9T5E8_ANGAN</name>
<sequence>MQCTVLILQWTLQCR</sequence>
<organism evidence="1">
    <name type="scientific">Anguilla anguilla</name>
    <name type="common">European freshwater eel</name>
    <name type="synonym">Muraena anguilla</name>
    <dbReference type="NCBI Taxonomy" id="7936"/>
    <lineage>
        <taxon>Eukaryota</taxon>
        <taxon>Metazoa</taxon>
        <taxon>Chordata</taxon>
        <taxon>Craniata</taxon>
        <taxon>Vertebrata</taxon>
        <taxon>Euteleostomi</taxon>
        <taxon>Actinopterygii</taxon>
        <taxon>Neopterygii</taxon>
        <taxon>Teleostei</taxon>
        <taxon>Anguilliformes</taxon>
        <taxon>Anguillidae</taxon>
        <taxon>Anguilla</taxon>
    </lineage>
</organism>
<proteinExistence type="predicted"/>
<protein>
    <submittedName>
        <fullName evidence="1">Uncharacterized protein</fullName>
    </submittedName>
</protein>
<reference evidence="1" key="1">
    <citation type="submission" date="2014-11" db="EMBL/GenBank/DDBJ databases">
        <authorList>
            <person name="Amaro Gonzalez C."/>
        </authorList>
    </citation>
    <scope>NUCLEOTIDE SEQUENCE</scope>
</reference>
<reference evidence="1" key="2">
    <citation type="journal article" date="2015" name="Fish Shellfish Immunol.">
        <title>Early steps in the European eel (Anguilla anguilla)-Vibrio vulnificus interaction in the gills: Role of the RtxA13 toxin.</title>
        <authorList>
            <person name="Callol A."/>
            <person name="Pajuelo D."/>
            <person name="Ebbesson L."/>
            <person name="Teles M."/>
            <person name="MacKenzie S."/>
            <person name="Amaro C."/>
        </authorList>
    </citation>
    <scope>NUCLEOTIDE SEQUENCE</scope>
</reference>
<dbReference type="EMBL" id="GBXM01059905">
    <property type="protein sequence ID" value="JAH48672.1"/>
    <property type="molecule type" value="Transcribed_RNA"/>
</dbReference>
<accession>A0A0E9T5E8</accession>
<evidence type="ECO:0000313" key="1">
    <source>
        <dbReference type="EMBL" id="JAH48672.1"/>
    </source>
</evidence>